<dbReference type="AlphaFoldDB" id="A0AAP9AZ78"/>
<evidence type="ECO:0000313" key="1">
    <source>
        <dbReference type="EMBL" id="TJH22678.1"/>
    </source>
</evidence>
<accession>A0AAP9AZ78</accession>
<name>A0AAP9AZ78_ECOLX</name>
<comment type="caution">
    <text evidence="1">The sequence shown here is derived from an EMBL/GenBank/DDBJ whole genome shotgun (WGS) entry which is preliminary data.</text>
</comment>
<sequence>MLKPLSVPWQENQLTECPKTLPRLAGPTGADFDAALRTLTSRYTECAARHNSLVETIRNTEKLQ</sequence>
<organism evidence="1 2">
    <name type="scientific">Escherichia coli</name>
    <dbReference type="NCBI Taxonomy" id="562"/>
    <lineage>
        <taxon>Bacteria</taxon>
        <taxon>Pseudomonadati</taxon>
        <taxon>Pseudomonadota</taxon>
        <taxon>Gammaproteobacteria</taxon>
        <taxon>Enterobacterales</taxon>
        <taxon>Enterobacteriaceae</taxon>
        <taxon>Escherichia</taxon>
    </lineage>
</organism>
<reference evidence="1 2" key="1">
    <citation type="submission" date="2018-12" db="EMBL/GenBank/DDBJ databases">
        <title>Food and Water Safety Consortium.</title>
        <authorList>
            <person name="Tyson S."/>
            <person name="Peterson C.-L."/>
            <person name="Olson A."/>
            <person name="Tyler S."/>
            <person name="Cabral J."/>
            <person name="Lynch T."/>
            <person name="Knox N."/>
            <person name="Van Domselaar G."/>
            <person name="Graham M."/>
        </authorList>
    </citation>
    <scope>NUCLEOTIDE SEQUENCE [LARGE SCALE GENOMIC DNA]</scope>
    <source>
        <strain evidence="1 2">FWSEC0384</strain>
    </source>
</reference>
<proteinExistence type="predicted"/>
<protein>
    <submittedName>
        <fullName evidence="1">Uncharacterized protein</fullName>
    </submittedName>
</protein>
<evidence type="ECO:0000313" key="2">
    <source>
        <dbReference type="Proteomes" id="UP000306700"/>
    </source>
</evidence>
<dbReference type="Proteomes" id="UP000306700">
    <property type="component" value="Unassembled WGS sequence"/>
</dbReference>
<gene>
    <name evidence="1" type="ORF">C9160_08605</name>
</gene>
<dbReference type="EMBL" id="RRNI01000007">
    <property type="protein sequence ID" value="TJH22678.1"/>
    <property type="molecule type" value="Genomic_DNA"/>
</dbReference>